<dbReference type="OMA" id="VDSTCER"/>
<dbReference type="GeneID" id="7449117"/>
<organism evidence="2 3">
    <name type="scientific">Thalassiosira pseudonana</name>
    <name type="common">Marine diatom</name>
    <name type="synonym">Cyclotella nana</name>
    <dbReference type="NCBI Taxonomy" id="35128"/>
    <lineage>
        <taxon>Eukaryota</taxon>
        <taxon>Sar</taxon>
        <taxon>Stramenopiles</taxon>
        <taxon>Ochrophyta</taxon>
        <taxon>Bacillariophyta</taxon>
        <taxon>Coscinodiscophyceae</taxon>
        <taxon>Thalassiosirophycidae</taxon>
        <taxon>Thalassiosirales</taxon>
        <taxon>Thalassiosiraceae</taxon>
        <taxon>Thalassiosira</taxon>
    </lineage>
</organism>
<dbReference type="eggNOG" id="ENOG502SVI0">
    <property type="taxonomic scope" value="Eukaryota"/>
</dbReference>
<evidence type="ECO:0000313" key="2">
    <source>
        <dbReference type="EMBL" id="EED95852.1"/>
    </source>
</evidence>
<accession>B8BQV3</accession>
<evidence type="ECO:0000256" key="1">
    <source>
        <dbReference type="SAM" id="MobiDB-lite"/>
    </source>
</evidence>
<name>B8BQV3_THAPS</name>
<dbReference type="AlphaFoldDB" id="B8BQV3"/>
<reference evidence="2 3" key="1">
    <citation type="journal article" date="2004" name="Science">
        <title>The genome of the diatom Thalassiosira pseudonana: ecology, evolution, and metabolism.</title>
        <authorList>
            <person name="Armbrust E.V."/>
            <person name="Berges J.A."/>
            <person name="Bowler C."/>
            <person name="Green B.R."/>
            <person name="Martinez D."/>
            <person name="Putnam N.H."/>
            <person name="Zhou S."/>
            <person name="Allen A.E."/>
            <person name="Apt K.E."/>
            <person name="Bechner M."/>
            <person name="Brzezinski M.A."/>
            <person name="Chaal B.K."/>
            <person name="Chiovitti A."/>
            <person name="Davis A.K."/>
            <person name="Demarest M.S."/>
            <person name="Detter J.C."/>
            <person name="Glavina T."/>
            <person name="Goodstein D."/>
            <person name="Hadi M.Z."/>
            <person name="Hellsten U."/>
            <person name="Hildebrand M."/>
            <person name="Jenkins B.D."/>
            <person name="Jurka J."/>
            <person name="Kapitonov V.V."/>
            <person name="Kroger N."/>
            <person name="Lau W.W."/>
            <person name="Lane T.W."/>
            <person name="Larimer F.W."/>
            <person name="Lippmeier J.C."/>
            <person name="Lucas S."/>
            <person name="Medina M."/>
            <person name="Montsant A."/>
            <person name="Obornik M."/>
            <person name="Parker M.S."/>
            <person name="Palenik B."/>
            <person name="Pazour G.J."/>
            <person name="Richardson P.M."/>
            <person name="Rynearson T.A."/>
            <person name="Saito M.A."/>
            <person name="Schwartz D.C."/>
            <person name="Thamatrakoln K."/>
            <person name="Valentin K."/>
            <person name="Vardi A."/>
            <person name="Wilkerson F.P."/>
            <person name="Rokhsar D.S."/>
        </authorList>
    </citation>
    <scope>NUCLEOTIDE SEQUENCE [LARGE SCALE GENOMIC DNA]</scope>
    <source>
        <strain evidence="2 3">CCMP1335</strain>
    </source>
</reference>
<keyword evidence="3" id="KW-1185">Reference proteome</keyword>
<proteinExistence type="predicted"/>
<protein>
    <submittedName>
        <fullName evidence="2">Uncharacterized protein</fullName>
    </submittedName>
</protein>
<dbReference type="PaxDb" id="35128-Thaps20819"/>
<reference evidence="2 3" key="2">
    <citation type="journal article" date="2008" name="Nature">
        <title>The Phaeodactylum genome reveals the evolutionary history of diatom genomes.</title>
        <authorList>
            <person name="Bowler C."/>
            <person name="Allen A.E."/>
            <person name="Badger J.H."/>
            <person name="Grimwood J."/>
            <person name="Jabbari K."/>
            <person name="Kuo A."/>
            <person name="Maheswari U."/>
            <person name="Martens C."/>
            <person name="Maumus F."/>
            <person name="Otillar R.P."/>
            <person name="Rayko E."/>
            <person name="Salamov A."/>
            <person name="Vandepoele K."/>
            <person name="Beszteri B."/>
            <person name="Gruber A."/>
            <person name="Heijde M."/>
            <person name="Katinka M."/>
            <person name="Mock T."/>
            <person name="Valentin K."/>
            <person name="Verret F."/>
            <person name="Berges J.A."/>
            <person name="Brownlee C."/>
            <person name="Cadoret J.P."/>
            <person name="Chiovitti A."/>
            <person name="Choi C.J."/>
            <person name="Coesel S."/>
            <person name="De Martino A."/>
            <person name="Detter J.C."/>
            <person name="Durkin C."/>
            <person name="Falciatore A."/>
            <person name="Fournet J."/>
            <person name="Haruta M."/>
            <person name="Huysman M.J."/>
            <person name="Jenkins B.D."/>
            <person name="Jiroutova K."/>
            <person name="Jorgensen R.E."/>
            <person name="Joubert Y."/>
            <person name="Kaplan A."/>
            <person name="Kroger N."/>
            <person name="Kroth P.G."/>
            <person name="La Roche J."/>
            <person name="Lindquist E."/>
            <person name="Lommer M."/>
            <person name="Martin-Jezequel V."/>
            <person name="Lopez P.J."/>
            <person name="Lucas S."/>
            <person name="Mangogna M."/>
            <person name="McGinnis K."/>
            <person name="Medlin L.K."/>
            <person name="Montsant A."/>
            <person name="Oudot-Le Secq M.P."/>
            <person name="Napoli C."/>
            <person name="Obornik M."/>
            <person name="Parker M.S."/>
            <person name="Petit J.L."/>
            <person name="Porcel B.M."/>
            <person name="Poulsen N."/>
            <person name="Robison M."/>
            <person name="Rychlewski L."/>
            <person name="Rynearson T.A."/>
            <person name="Schmutz J."/>
            <person name="Shapiro H."/>
            <person name="Siaut M."/>
            <person name="Stanley M."/>
            <person name="Sussman M.R."/>
            <person name="Taylor A.R."/>
            <person name="Vardi A."/>
            <person name="von Dassow P."/>
            <person name="Vyverman W."/>
            <person name="Willis A."/>
            <person name="Wyrwicz L.S."/>
            <person name="Rokhsar D.S."/>
            <person name="Weissenbach J."/>
            <person name="Armbrust E.V."/>
            <person name="Green B.R."/>
            <person name="Van de Peer Y."/>
            <person name="Grigoriev I.V."/>
        </authorList>
    </citation>
    <scope>NUCLEOTIDE SEQUENCE [LARGE SCALE GENOMIC DNA]</scope>
    <source>
        <strain evidence="2 3">CCMP1335</strain>
    </source>
</reference>
<gene>
    <name evidence="2" type="ORF">THAPSDRAFT_20819</name>
</gene>
<evidence type="ECO:0000313" key="3">
    <source>
        <dbReference type="Proteomes" id="UP000001449"/>
    </source>
</evidence>
<dbReference type="EMBL" id="CM000638">
    <property type="protein sequence ID" value="EED95852.1"/>
    <property type="molecule type" value="Genomic_DNA"/>
</dbReference>
<dbReference type="InParanoid" id="B8BQV3"/>
<dbReference type="Proteomes" id="UP000001449">
    <property type="component" value="Chromosome 1"/>
</dbReference>
<dbReference type="RefSeq" id="XP_002286211.1">
    <property type="nucleotide sequence ID" value="XM_002286175.1"/>
</dbReference>
<feature type="region of interest" description="Disordered" evidence="1">
    <location>
        <begin position="21"/>
        <end position="71"/>
    </location>
</feature>
<dbReference type="KEGG" id="tps:THAPSDRAFT_20819"/>
<sequence length="224" mass="24884">MINIEQRAILRYLHTAGLSPSCQEIHGDDEPRKPPSTGGSADISVAGPRESAPSSSLPPCSDGDDDYYCPDLQSLDSDEEDCISLSSSCSSTSSYSRAGTDVRRVSFAAPLVTEVKTRPRTEEVDKPLLFYSEKETTRFRQQYRQERKSLSEEEGYDDVHNVKLSSTDENCGRRRISRVVVDHNDSLETFYDSGSLSASSSSSSSANDVFFDNDNFWNGSLTWF</sequence>
<dbReference type="HOGENOM" id="CLU_1237227_0_0_1"/>